<organism evidence="1 2">
    <name type="scientific">Eubacterium ramulus</name>
    <dbReference type="NCBI Taxonomy" id="39490"/>
    <lineage>
        <taxon>Bacteria</taxon>
        <taxon>Bacillati</taxon>
        <taxon>Bacillota</taxon>
        <taxon>Clostridia</taxon>
        <taxon>Eubacteriales</taxon>
        <taxon>Eubacteriaceae</taxon>
        <taxon>Eubacterium</taxon>
    </lineage>
</organism>
<evidence type="ECO:0000313" key="1">
    <source>
        <dbReference type="EMBL" id="MSD17355.1"/>
    </source>
</evidence>
<gene>
    <name evidence="1" type="ORF">GKE72_15100</name>
</gene>
<reference evidence="1 2" key="1">
    <citation type="journal article" date="2019" name="Nat. Med.">
        <title>A library of human gut bacterial isolates paired with longitudinal multiomics data enables mechanistic microbiome research.</title>
        <authorList>
            <person name="Poyet M."/>
            <person name="Groussin M."/>
            <person name="Gibbons S.M."/>
            <person name="Avila-Pacheco J."/>
            <person name="Jiang X."/>
            <person name="Kearney S.M."/>
            <person name="Perrotta A.R."/>
            <person name="Berdy B."/>
            <person name="Zhao S."/>
            <person name="Lieberman T.D."/>
            <person name="Swanson P.K."/>
            <person name="Smith M."/>
            <person name="Roesemann S."/>
            <person name="Alexander J.E."/>
            <person name="Rich S.A."/>
            <person name="Livny J."/>
            <person name="Vlamakis H."/>
            <person name="Clish C."/>
            <person name="Bullock K."/>
            <person name="Deik A."/>
            <person name="Scott J."/>
            <person name="Pierce K.A."/>
            <person name="Xavier R.J."/>
            <person name="Alm E.J."/>
        </authorList>
    </citation>
    <scope>NUCLEOTIDE SEQUENCE [LARGE SCALE GENOMIC DNA]</scope>
    <source>
        <strain evidence="1 2">BIOML-A3</strain>
    </source>
</reference>
<dbReference type="Proteomes" id="UP000431304">
    <property type="component" value="Unassembled WGS sequence"/>
</dbReference>
<sequence length="114" mass="13146">MRGITIVLYKKEQIGVDAFNRPIYEKKGEEIADVLIAPAQEQEILDTLNLTGRKAVYTLAIPKGDTHEWENSEVEFFGRRWKTIGMPIQGLDHLIPLRWNKKVRVECYGTESDD</sequence>
<protein>
    <recommendedName>
        <fullName evidence="3">Phage protein</fullName>
    </recommendedName>
</protein>
<dbReference type="EMBL" id="WKRA01000040">
    <property type="protein sequence ID" value="MSD17355.1"/>
    <property type="molecule type" value="Genomic_DNA"/>
</dbReference>
<proteinExistence type="predicted"/>
<dbReference type="RefSeq" id="WP_154315167.1">
    <property type="nucleotide sequence ID" value="NZ_CAXUGT010000012.1"/>
</dbReference>
<evidence type="ECO:0008006" key="3">
    <source>
        <dbReference type="Google" id="ProtNLM"/>
    </source>
</evidence>
<dbReference type="AlphaFoldDB" id="A0A844E3N4"/>
<accession>A0A844E3N4</accession>
<evidence type="ECO:0000313" key="2">
    <source>
        <dbReference type="Proteomes" id="UP000431304"/>
    </source>
</evidence>
<name>A0A844E3N4_EUBRA</name>
<comment type="caution">
    <text evidence="1">The sequence shown here is derived from an EMBL/GenBank/DDBJ whole genome shotgun (WGS) entry which is preliminary data.</text>
</comment>